<gene>
    <name evidence="2" type="ORF">P280DRAFT_151429</name>
</gene>
<name>A0A6A6RQE3_9PLEO</name>
<dbReference type="EMBL" id="MU006798">
    <property type="protein sequence ID" value="KAF2636448.1"/>
    <property type="molecule type" value="Genomic_DNA"/>
</dbReference>
<dbReference type="Gene3D" id="1.25.40.20">
    <property type="entry name" value="Ankyrin repeat-containing domain"/>
    <property type="match status" value="1"/>
</dbReference>
<evidence type="ECO:0000313" key="2">
    <source>
        <dbReference type="EMBL" id="KAF2636448.1"/>
    </source>
</evidence>
<dbReference type="OrthoDB" id="3666223at2759"/>
<dbReference type="Proteomes" id="UP000799753">
    <property type="component" value="Unassembled WGS sequence"/>
</dbReference>
<feature type="compositionally biased region" description="Low complexity" evidence="1">
    <location>
        <begin position="15"/>
        <end position="34"/>
    </location>
</feature>
<feature type="region of interest" description="Disordered" evidence="1">
    <location>
        <begin position="1"/>
        <end position="39"/>
    </location>
</feature>
<keyword evidence="3" id="KW-1185">Reference proteome</keyword>
<evidence type="ECO:0000256" key="1">
    <source>
        <dbReference type="SAM" id="MobiDB-lite"/>
    </source>
</evidence>
<proteinExistence type="predicted"/>
<organism evidence="2 3">
    <name type="scientific">Massarina eburnea CBS 473.64</name>
    <dbReference type="NCBI Taxonomy" id="1395130"/>
    <lineage>
        <taxon>Eukaryota</taxon>
        <taxon>Fungi</taxon>
        <taxon>Dikarya</taxon>
        <taxon>Ascomycota</taxon>
        <taxon>Pezizomycotina</taxon>
        <taxon>Dothideomycetes</taxon>
        <taxon>Pleosporomycetidae</taxon>
        <taxon>Pleosporales</taxon>
        <taxon>Massarineae</taxon>
        <taxon>Massarinaceae</taxon>
        <taxon>Massarina</taxon>
    </lineage>
</organism>
<protein>
    <recommendedName>
        <fullName evidence="4">Ankyrin</fullName>
    </recommendedName>
</protein>
<evidence type="ECO:0008006" key="4">
    <source>
        <dbReference type="Google" id="ProtNLM"/>
    </source>
</evidence>
<accession>A0A6A6RQE3</accession>
<sequence>MSDETHTPPANVSDTVPTSSTASTPQQSTQPSTSDKTEVHPFLLKSPLIVKPLQNWEISGRLAAMRAAISAGEDVNKLDDEAMIGFNEGRPLDACLRLGHMAGNADYRDNLPLIELLLEHGADPRLVSRAVMKPPILVAKFHAERSSGEWKEYWDRVIVLLEEAIVRLEEKGVSIEEARRISVEGIESQR</sequence>
<evidence type="ECO:0000313" key="3">
    <source>
        <dbReference type="Proteomes" id="UP000799753"/>
    </source>
</evidence>
<reference evidence="2" key="1">
    <citation type="journal article" date="2020" name="Stud. Mycol.">
        <title>101 Dothideomycetes genomes: a test case for predicting lifestyles and emergence of pathogens.</title>
        <authorList>
            <person name="Haridas S."/>
            <person name="Albert R."/>
            <person name="Binder M."/>
            <person name="Bloem J."/>
            <person name="Labutti K."/>
            <person name="Salamov A."/>
            <person name="Andreopoulos B."/>
            <person name="Baker S."/>
            <person name="Barry K."/>
            <person name="Bills G."/>
            <person name="Bluhm B."/>
            <person name="Cannon C."/>
            <person name="Castanera R."/>
            <person name="Culley D."/>
            <person name="Daum C."/>
            <person name="Ezra D."/>
            <person name="Gonzalez J."/>
            <person name="Henrissat B."/>
            <person name="Kuo A."/>
            <person name="Liang C."/>
            <person name="Lipzen A."/>
            <person name="Lutzoni F."/>
            <person name="Magnuson J."/>
            <person name="Mondo S."/>
            <person name="Nolan M."/>
            <person name="Ohm R."/>
            <person name="Pangilinan J."/>
            <person name="Park H.-J."/>
            <person name="Ramirez L."/>
            <person name="Alfaro M."/>
            <person name="Sun H."/>
            <person name="Tritt A."/>
            <person name="Yoshinaga Y."/>
            <person name="Zwiers L.-H."/>
            <person name="Turgeon B."/>
            <person name="Goodwin S."/>
            <person name="Spatafora J."/>
            <person name="Crous P."/>
            <person name="Grigoriev I."/>
        </authorList>
    </citation>
    <scope>NUCLEOTIDE SEQUENCE</scope>
    <source>
        <strain evidence="2">CBS 473.64</strain>
    </source>
</reference>
<dbReference type="AlphaFoldDB" id="A0A6A6RQE3"/>
<dbReference type="InterPro" id="IPR036770">
    <property type="entry name" value="Ankyrin_rpt-contain_sf"/>
</dbReference>